<feature type="region of interest" description="Disordered" evidence="1">
    <location>
        <begin position="1"/>
        <end position="20"/>
    </location>
</feature>
<accession>A0ABV6MK28</accession>
<organism evidence="2 3">
    <name type="scientific">Kutzneria chonburiensis</name>
    <dbReference type="NCBI Taxonomy" id="1483604"/>
    <lineage>
        <taxon>Bacteria</taxon>
        <taxon>Bacillati</taxon>
        <taxon>Actinomycetota</taxon>
        <taxon>Actinomycetes</taxon>
        <taxon>Pseudonocardiales</taxon>
        <taxon>Pseudonocardiaceae</taxon>
        <taxon>Kutzneria</taxon>
    </lineage>
</organism>
<proteinExistence type="predicted"/>
<reference evidence="2 3" key="1">
    <citation type="submission" date="2024-09" db="EMBL/GenBank/DDBJ databases">
        <authorList>
            <person name="Sun Q."/>
            <person name="Mori K."/>
        </authorList>
    </citation>
    <scope>NUCLEOTIDE SEQUENCE [LARGE SCALE GENOMIC DNA]</scope>
    <source>
        <strain evidence="2 3">TBRC 1432</strain>
    </source>
</reference>
<protein>
    <submittedName>
        <fullName evidence="2">Uncharacterized protein</fullName>
    </submittedName>
</protein>
<evidence type="ECO:0000313" key="3">
    <source>
        <dbReference type="Proteomes" id="UP001589810"/>
    </source>
</evidence>
<dbReference type="RefSeq" id="WP_273939448.1">
    <property type="nucleotide sequence ID" value="NZ_CP097263.1"/>
</dbReference>
<sequence>MIGSSDWVDRSEPADTTSEPWRPAWVNLTALFPRPAGTDRRVTDGVDVSQPVMGLVRQWIQADGGLWIGRCNYRIPYLDGRPGGLEAIDQWLPETVLAPGTKQTHRSR</sequence>
<dbReference type="Proteomes" id="UP001589810">
    <property type="component" value="Unassembled WGS sequence"/>
</dbReference>
<name>A0ABV6MK28_9PSEU</name>
<evidence type="ECO:0000256" key="1">
    <source>
        <dbReference type="SAM" id="MobiDB-lite"/>
    </source>
</evidence>
<evidence type="ECO:0000313" key="2">
    <source>
        <dbReference type="EMBL" id="MFC0540638.1"/>
    </source>
</evidence>
<gene>
    <name evidence="2" type="ORF">ACFFH7_04045</name>
</gene>
<keyword evidence="3" id="KW-1185">Reference proteome</keyword>
<dbReference type="EMBL" id="JBHLUD010000001">
    <property type="protein sequence ID" value="MFC0540638.1"/>
    <property type="molecule type" value="Genomic_DNA"/>
</dbReference>
<comment type="caution">
    <text evidence="2">The sequence shown here is derived from an EMBL/GenBank/DDBJ whole genome shotgun (WGS) entry which is preliminary data.</text>
</comment>